<feature type="region of interest" description="Disordered" evidence="1">
    <location>
        <begin position="18"/>
        <end position="90"/>
    </location>
</feature>
<evidence type="ECO:0000313" key="2">
    <source>
        <dbReference type="EMBL" id="RMC99668.1"/>
    </source>
</evidence>
<keyword evidence="3" id="KW-1185">Reference proteome</keyword>
<dbReference type="Proteomes" id="UP000274139">
    <property type="component" value="Unassembled WGS sequence"/>
</dbReference>
<comment type="caution">
    <text evidence="2">The sequence shown here is derived from an EMBL/GenBank/DDBJ whole genome shotgun (WGS) entry which is preliminary data.</text>
</comment>
<gene>
    <name evidence="2" type="ORF">EAY64_06985</name>
</gene>
<accession>A0A454JK84</accession>
<organism evidence="2 3">
    <name type="scientific">Aquitalea palustris</name>
    <dbReference type="NCBI Taxonomy" id="2480983"/>
    <lineage>
        <taxon>Bacteria</taxon>
        <taxon>Pseudomonadati</taxon>
        <taxon>Pseudomonadota</taxon>
        <taxon>Betaproteobacteria</taxon>
        <taxon>Neisseriales</taxon>
        <taxon>Chromobacteriaceae</taxon>
        <taxon>Aquitalea</taxon>
    </lineage>
</organism>
<sequence length="90" mass="9664">MFILPITSWQSYAPGSWRQGAQLAGVSGKPDTPVLSGEQRKEMAEASNDQQQEQQSAAQQQQPDHPLPGRAAHGYQPAYQALGSVIDSSA</sequence>
<reference evidence="2 3" key="1">
    <citation type="submission" date="2018-10" db="EMBL/GenBank/DDBJ databases">
        <title>Draft genome sequence of Aquitalea MWU14-2217 isolated from a wild cranberry bog in Provincetown, Massachusetts.</title>
        <authorList>
            <person name="Ebadzadsahrai G."/>
            <person name="Soby S."/>
        </authorList>
    </citation>
    <scope>NUCLEOTIDE SEQUENCE [LARGE SCALE GENOMIC DNA]</scope>
    <source>
        <strain evidence="2 3">MWU14-2217</strain>
    </source>
</reference>
<feature type="compositionally biased region" description="Low complexity" evidence="1">
    <location>
        <begin position="45"/>
        <end position="62"/>
    </location>
</feature>
<proteinExistence type="predicted"/>
<dbReference type="RefSeq" id="WP_103524060.1">
    <property type="nucleotide sequence ID" value="NZ_JAIZDC010000006.1"/>
</dbReference>
<evidence type="ECO:0000313" key="3">
    <source>
        <dbReference type="Proteomes" id="UP000274139"/>
    </source>
</evidence>
<dbReference type="OrthoDB" id="8595622at2"/>
<name>A0A454JK84_9NEIS</name>
<protein>
    <submittedName>
        <fullName evidence="2">Uncharacterized protein</fullName>
    </submittedName>
</protein>
<dbReference type="AlphaFoldDB" id="A0A454JK84"/>
<dbReference type="EMBL" id="RFAR01000023">
    <property type="protein sequence ID" value="RMC99668.1"/>
    <property type="molecule type" value="Genomic_DNA"/>
</dbReference>
<evidence type="ECO:0000256" key="1">
    <source>
        <dbReference type="SAM" id="MobiDB-lite"/>
    </source>
</evidence>